<protein>
    <submittedName>
        <fullName evidence="2">Uncharacterized protein</fullName>
    </submittedName>
</protein>
<feature type="signal peptide" evidence="1">
    <location>
        <begin position="1"/>
        <end position="22"/>
    </location>
</feature>
<reference evidence="2 3" key="1">
    <citation type="submission" date="2015-07" db="EMBL/GenBank/DDBJ databases">
        <title>Whole genome sequence of Herpetosiphon geysericola DSM 7119.</title>
        <authorList>
            <person name="Hemp J."/>
            <person name="Ward L.M."/>
            <person name="Pace L.A."/>
            <person name="Fischer W.W."/>
        </authorList>
    </citation>
    <scope>NUCLEOTIDE SEQUENCE [LARGE SCALE GENOMIC DNA]</scope>
    <source>
        <strain evidence="2 3">DSM 7119</strain>
    </source>
</reference>
<dbReference type="Proteomes" id="UP000050277">
    <property type="component" value="Unassembled WGS sequence"/>
</dbReference>
<gene>
    <name evidence="2" type="ORF">SE18_00090</name>
</gene>
<dbReference type="AlphaFoldDB" id="A0A0N8GTG0"/>
<keyword evidence="1" id="KW-0732">Signal</keyword>
<evidence type="ECO:0000256" key="1">
    <source>
        <dbReference type="SAM" id="SignalP"/>
    </source>
</evidence>
<dbReference type="InterPro" id="IPR011044">
    <property type="entry name" value="Quino_amine_DH_bsu"/>
</dbReference>
<dbReference type="STRING" id="70996.SE18_00090"/>
<comment type="caution">
    <text evidence="2">The sequence shown here is derived from an EMBL/GenBank/DDBJ whole genome shotgun (WGS) entry which is preliminary data.</text>
</comment>
<dbReference type="EMBL" id="LGKP01000002">
    <property type="protein sequence ID" value="KPL91994.1"/>
    <property type="molecule type" value="Genomic_DNA"/>
</dbReference>
<dbReference type="RefSeq" id="WP_054532376.1">
    <property type="nucleotide sequence ID" value="NZ_LGKP01000002.1"/>
</dbReference>
<dbReference type="SUPFAM" id="SSF50969">
    <property type="entry name" value="YVTN repeat-like/Quinoprotein amine dehydrogenase"/>
    <property type="match status" value="1"/>
</dbReference>
<organism evidence="2 3">
    <name type="scientific">Herpetosiphon geysericola</name>
    <dbReference type="NCBI Taxonomy" id="70996"/>
    <lineage>
        <taxon>Bacteria</taxon>
        <taxon>Bacillati</taxon>
        <taxon>Chloroflexota</taxon>
        <taxon>Chloroflexia</taxon>
        <taxon>Herpetosiphonales</taxon>
        <taxon>Herpetosiphonaceae</taxon>
        <taxon>Herpetosiphon</taxon>
    </lineage>
</organism>
<accession>A0A0N8GTG0</accession>
<feature type="chain" id="PRO_5006025875" evidence="1">
    <location>
        <begin position="23"/>
        <end position="370"/>
    </location>
</feature>
<dbReference type="OrthoDB" id="9856671at2"/>
<evidence type="ECO:0000313" key="2">
    <source>
        <dbReference type="EMBL" id="KPL91994.1"/>
    </source>
</evidence>
<proteinExistence type="predicted"/>
<keyword evidence="3" id="KW-1185">Reference proteome</keyword>
<sequence length="370" mass="41591">MQKVYRMVLLGLVVGLLCNCQAQQPTPTAVSQATPTAPSAAQARPTLPIATPTQALSVPANERVLVKITRLGTQLDKHYAWLTTTGTLTAQRLYEPWLVAAIPNTSTMICFKYETLCLFDLEENKIVWEVAAPDFFGSLDPFVTLDQDAQGIYIVYGRRGKILDLPMGWLHVRLSDGIVLEQTILTKVSTIRSGWLSATGDFWFQPHNSDQLWLYAPRNHNLTFASVEGLVTSSQQRLFVLANHQTVIELNALDGLLIRSIELSPALALDPLNIMVAPNLDQVAFGYGYPPHNHWQIYSLKTGQLLEDYHSELGINLVPSYQAGYWYTYETQSTMANFVELWHPATQQHTLLDLHQQFGEGIGRLWLWPE</sequence>
<evidence type="ECO:0000313" key="3">
    <source>
        <dbReference type="Proteomes" id="UP000050277"/>
    </source>
</evidence>
<name>A0A0N8GTG0_9CHLR</name>